<evidence type="ECO:0000256" key="14">
    <source>
        <dbReference type="SAM" id="MobiDB-lite"/>
    </source>
</evidence>
<reference evidence="16" key="1">
    <citation type="journal article" date="2020" name="J. Eukaryot. Microbiol.">
        <title>De novo Sequencing, Assembly and Annotation of the Transcriptome for the Free-Living Testate Amoeba Arcella intermedia.</title>
        <authorList>
            <person name="Ribeiro G.M."/>
            <person name="Porfirio-Sousa A.L."/>
            <person name="Maurer-Alcala X.X."/>
            <person name="Katz L.A."/>
            <person name="Lahr D.J.G."/>
        </authorList>
    </citation>
    <scope>NUCLEOTIDE SEQUENCE</scope>
</reference>
<dbReference type="InterPro" id="IPR034556">
    <property type="entry name" value="tRNA_wybutosine-synthase"/>
</dbReference>
<organism evidence="16">
    <name type="scientific">Arcella intermedia</name>
    <dbReference type="NCBI Taxonomy" id="1963864"/>
    <lineage>
        <taxon>Eukaryota</taxon>
        <taxon>Amoebozoa</taxon>
        <taxon>Tubulinea</taxon>
        <taxon>Elardia</taxon>
        <taxon>Arcellinida</taxon>
        <taxon>Sphaerothecina</taxon>
        <taxon>Arcellidae</taxon>
        <taxon>Arcella</taxon>
    </lineage>
</organism>
<dbReference type="AlphaFoldDB" id="A0A6B2L033"/>
<proteinExistence type="inferred from homology"/>
<evidence type="ECO:0000256" key="10">
    <source>
        <dbReference type="ARBA" id="ARBA00023004"/>
    </source>
</evidence>
<dbReference type="GO" id="GO:0051539">
    <property type="term" value="F:4 iron, 4 sulfur cluster binding"/>
    <property type="evidence" value="ECO:0007669"/>
    <property type="project" value="UniProtKB-KW"/>
</dbReference>
<evidence type="ECO:0000256" key="7">
    <source>
        <dbReference type="ARBA" id="ARBA00022694"/>
    </source>
</evidence>
<dbReference type="InterPro" id="IPR013917">
    <property type="entry name" value="tRNA_wybutosine-synth"/>
</dbReference>
<keyword evidence="7" id="KW-0819">tRNA processing</keyword>
<protein>
    <recommendedName>
        <fullName evidence="4">tRNA 4-demethylwyosine synthase (AdoMet-dependent)</fullName>
        <ecNumber evidence="4">4.1.3.44</ecNumber>
    </recommendedName>
</protein>
<keyword evidence="12" id="KW-0456">Lyase</keyword>
<evidence type="ECO:0000256" key="11">
    <source>
        <dbReference type="ARBA" id="ARBA00023014"/>
    </source>
</evidence>
<dbReference type="GO" id="GO:0102521">
    <property type="term" value="F:tRNA-4-demethylwyosine synthase activity"/>
    <property type="evidence" value="ECO:0007669"/>
    <property type="project" value="UniProtKB-EC"/>
</dbReference>
<evidence type="ECO:0000256" key="1">
    <source>
        <dbReference type="ARBA" id="ARBA00001966"/>
    </source>
</evidence>
<keyword evidence="5" id="KW-0004">4Fe-4S</keyword>
<keyword evidence="6" id="KW-0949">S-adenosyl-L-methionine</keyword>
<dbReference type="SFLD" id="SFLDF00284">
    <property type="entry name" value="tRNA_wybutosine-synthesizing"/>
    <property type="match status" value="1"/>
</dbReference>
<dbReference type="PANTHER" id="PTHR13930">
    <property type="entry name" value="S-ADENOSYL-L-METHIONINE-DEPENDENT TRNA 4-DEMETHYLWYOSINE SYNTHASE"/>
    <property type="match status" value="1"/>
</dbReference>
<dbReference type="SUPFAM" id="SSF102114">
    <property type="entry name" value="Radical SAM enzymes"/>
    <property type="match status" value="1"/>
</dbReference>
<dbReference type="EC" id="4.1.3.44" evidence="4"/>
<dbReference type="GO" id="GO:0046872">
    <property type="term" value="F:metal ion binding"/>
    <property type="evidence" value="ECO:0007669"/>
    <property type="project" value="UniProtKB-KW"/>
</dbReference>
<evidence type="ECO:0000256" key="13">
    <source>
        <dbReference type="ARBA" id="ARBA00049466"/>
    </source>
</evidence>
<accession>A0A6B2L033</accession>
<evidence type="ECO:0000259" key="15">
    <source>
        <dbReference type="PROSITE" id="PS51918"/>
    </source>
</evidence>
<dbReference type="InterPro" id="IPR058240">
    <property type="entry name" value="rSAM_sf"/>
</dbReference>
<dbReference type="EMBL" id="GIBP01001381">
    <property type="protein sequence ID" value="NDV30350.1"/>
    <property type="molecule type" value="Transcribed_RNA"/>
</dbReference>
<dbReference type="Pfam" id="PF04055">
    <property type="entry name" value="Radical_SAM"/>
    <property type="match status" value="1"/>
</dbReference>
<keyword evidence="9" id="KW-0547">Nucleotide-binding</keyword>
<dbReference type="PANTHER" id="PTHR13930:SF0">
    <property type="entry name" value="S-ADENOSYL-L-METHIONINE-DEPENDENT TRNA 4-DEMETHYLWYOSINE SYNTHASE TYW1-RELATED"/>
    <property type="match status" value="1"/>
</dbReference>
<dbReference type="SFLD" id="SFLDS00029">
    <property type="entry name" value="Radical_SAM"/>
    <property type="match status" value="1"/>
</dbReference>
<name>A0A6B2L033_9EUKA</name>
<dbReference type="SFLD" id="SFLDG01071">
    <property type="entry name" value="tRNA_wybutosine-synthesizing"/>
    <property type="match status" value="1"/>
</dbReference>
<comment type="pathway">
    <text evidence="2">tRNA modification; wybutosine-tRNA(Phe) biosynthesis.</text>
</comment>
<dbReference type="CDD" id="cd01335">
    <property type="entry name" value="Radical_SAM"/>
    <property type="match status" value="1"/>
</dbReference>
<evidence type="ECO:0000256" key="6">
    <source>
        <dbReference type="ARBA" id="ARBA00022691"/>
    </source>
</evidence>
<sequence>MKAKSARRLVPVGLGDVDKGNMPEVFSSWCSSLARALKKDKKQMELKEAAKRKQKAIQEAEESMSEEEDPENEMFDVEDVGNSLAPGGEGNVVESKAPTKLEDMTKEMLTPVLRKELTKQGYQLIGSHSGVKLCRWTKNMLRGRGGCYKHSFYGISSFQCMEMTPSLACANKCVFCWRHHTNPVTKEWRWKVDEPKFLIDEAIKNHRKMINAARGIQGVLKERIDEGMNIKHCALSLVGEPIIYPYINQFVDLLHENEISSFLVTNAQFPEKILSMKPVTQLYISIDAANPESLKAIDRPLFSDFWERHVASIDALAKYPQRTVHRLTLVKEHNMEEVQDYAKLVLRGLPDFVEVKGVTYCGKSDASNLTIKNTPFHDEVISFCKNLVQVVNDMIQQSNQQAALYDISCEHEHSLCVLITNKKKFFVEGRWHTWIDYPKFHQLVKSGEPFSSVDYMAPTPDWAVYGANERGFDPVETRFKRNNQSEPKD</sequence>
<dbReference type="PROSITE" id="PS51918">
    <property type="entry name" value="RADICAL_SAM"/>
    <property type="match status" value="1"/>
</dbReference>
<comment type="similarity">
    <text evidence="3">Belongs to the TYW1 family.</text>
</comment>
<dbReference type="Pfam" id="PF08608">
    <property type="entry name" value="Wyosine_form"/>
    <property type="match status" value="1"/>
</dbReference>
<evidence type="ECO:0000256" key="3">
    <source>
        <dbReference type="ARBA" id="ARBA00010115"/>
    </source>
</evidence>
<keyword evidence="8" id="KW-0479">Metal-binding</keyword>
<evidence type="ECO:0000256" key="12">
    <source>
        <dbReference type="ARBA" id="ARBA00023239"/>
    </source>
</evidence>
<comment type="catalytic activity">
    <reaction evidence="13">
        <text>N(1)-methylguanosine(37) in tRNA(Phe) + pyruvate + S-adenosyl-L-methionine = 4-demethylwyosine(37) in tRNA(Phe) + 5'-deoxyadenosine + L-methionine + CO2 + H2O</text>
        <dbReference type="Rhea" id="RHEA:36347"/>
        <dbReference type="Rhea" id="RHEA-COMP:10164"/>
        <dbReference type="Rhea" id="RHEA-COMP:10165"/>
        <dbReference type="ChEBI" id="CHEBI:15361"/>
        <dbReference type="ChEBI" id="CHEBI:15377"/>
        <dbReference type="ChEBI" id="CHEBI:16526"/>
        <dbReference type="ChEBI" id="CHEBI:17319"/>
        <dbReference type="ChEBI" id="CHEBI:57844"/>
        <dbReference type="ChEBI" id="CHEBI:59789"/>
        <dbReference type="ChEBI" id="CHEBI:64315"/>
        <dbReference type="ChEBI" id="CHEBI:73542"/>
        <dbReference type="EC" id="4.1.3.44"/>
    </reaction>
</comment>
<dbReference type="InterPro" id="IPR007197">
    <property type="entry name" value="rSAM"/>
</dbReference>
<evidence type="ECO:0000256" key="2">
    <source>
        <dbReference type="ARBA" id="ARBA00004797"/>
    </source>
</evidence>
<evidence type="ECO:0000256" key="5">
    <source>
        <dbReference type="ARBA" id="ARBA00022485"/>
    </source>
</evidence>
<dbReference type="FunFam" id="3.20.20.70:FF:000196">
    <property type="entry name" value="S-adenosyl-L-methionine-dependent tRNA 4-demethylwyosine synthase"/>
    <property type="match status" value="1"/>
</dbReference>
<dbReference type="GO" id="GO:0031591">
    <property type="term" value="P:wybutosine biosynthetic process"/>
    <property type="evidence" value="ECO:0007669"/>
    <property type="project" value="TreeGrafter"/>
</dbReference>
<evidence type="ECO:0000256" key="9">
    <source>
        <dbReference type="ARBA" id="ARBA00022741"/>
    </source>
</evidence>
<feature type="domain" description="Radical SAM core" evidence="15">
    <location>
        <begin position="153"/>
        <end position="398"/>
    </location>
</feature>
<evidence type="ECO:0000256" key="8">
    <source>
        <dbReference type="ARBA" id="ARBA00022723"/>
    </source>
</evidence>
<evidence type="ECO:0000256" key="4">
    <source>
        <dbReference type="ARBA" id="ARBA00012821"/>
    </source>
</evidence>
<evidence type="ECO:0000313" key="16">
    <source>
        <dbReference type="EMBL" id="NDV30350.1"/>
    </source>
</evidence>
<keyword evidence="11" id="KW-0411">Iron-sulfur</keyword>
<dbReference type="Gene3D" id="3.20.20.70">
    <property type="entry name" value="Aldolase class I"/>
    <property type="match status" value="1"/>
</dbReference>
<feature type="region of interest" description="Disordered" evidence="14">
    <location>
        <begin position="48"/>
        <end position="72"/>
    </location>
</feature>
<feature type="compositionally biased region" description="Acidic residues" evidence="14">
    <location>
        <begin position="59"/>
        <end position="72"/>
    </location>
</feature>
<dbReference type="InterPro" id="IPR013785">
    <property type="entry name" value="Aldolase_TIM"/>
</dbReference>
<dbReference type="GO" id="GO:0000166">
    <property type="term" value="F:nucleotide binding"/>
    <property type="evidence" value="ECO:0007669"/>
    <property type="project" value="UniProtKB-KW"/>
</dbReference>
<keyword evidence="10" id="KW-0408">Iron</keyword>
<comment type="cofactor">
    <cofactor evidence="1">
        <name>[4Fe-4S] cluster</name>
        <dbReference type="ChEBI" id="CHEBI:49883"/>
    </cofactor>
</comment>